<proteinExistence type="predicted"/>
<evidence type="ECO:0000313" key="1">
    <source>
        <dbReference type="EMBL" id="VDD05781.1"/>
    </source>
</evidence>
<organism evidence="1">
    <name type="scientific">Brassica campestris</name>
    <name type="common">Field mustard</name>
    <dbReference type="NCBI Taxonomy" id="3711"/>
    <lineage>
        <taxon>Eukaryota</taxon>
        <taxon>Viridiplantae</taxon>
        <taxon>Streptophyta</taxon>
        <taxon>Embryophyta</taxon>
        <taxon>Tracheophyta</taxon>
        <taxon>Spermatophyta</taxon>
        <taxon>Magnoliopsida</taxon>
        <taxon>eudicotyledons</taxon>
        <taxon>Gunneridae</taxon>
        <taxon>Pentapetalae</taxon>
        <taxon>rosids</taxon>
        <taxon>malvids</taxon>
        <taxon>Brassicales</taxon>
        <taxon>Brassicaceae</taxon>
        <taxon>Brassiceae</taxon>
        <taxon>Brassica</taxon>
    </lineage>
</organism>
<accession>A0A3P6C850</accession>
<gene>
    <name evidence="1" type="ORF">BRAA08T34229Z</name>
</gene>
<evidence type="ECO:0008006" key="2">
    <source>
        <dbReference type="Google" id="ProtNLM"/>
    </source>
</evidence>
<dbReference type="EMBL" id="LR031575">
    <property type="protein sequence ID" value="VDD05781.1"/>
    <property type="molecule type" value="Genomic_DNA"/>
</dbReference>
<reference evidence="1" key="1">
    <citation type="submission" date="2018-11" db="EMBL/GenBank/DDBJ databases">
        <authorList>
            <consortium name="Genoscope - CEA"/>
            <person name="William W."/>
        </authorList>
    </citation>
    <scope>NUCLEOTIDE SEQUENCE</scope>
</reference>
<name>A0A3P6C850_BRACM</name>
<sequence length="159" mass="18654">MKVFLWSILQDAVAERSISQTVHIAVDSNKDFEQIMLLFRNLVIPWICWPLWRDRNLLISENRNLSPKEAATKGLALAREWSWENQQKLIKNKPLPDLSRKISLRQANEPEIVCKSDASWDKTLKKYGLAWIFSVIDTSETRQGYTTMDFLTPHSWQKH</sequence>
<protein>
    <recommendedName>
        <fullName evidence="2">Reverse transcriptase zinc-binding domain-containing protein</fullName>
    </recommendedName>
</protein>
<dbReference type="AlphaFoldDB" id="A0A3P6C850"/>